<reference evidence="3 4" key="1">
    <citation type="submission" date="2019-12" db="EMBL/GenBank/DDBJ databases">
        <title>Strain KN286 was isolated from seawater, which was collected from Caroline Seamount in the tropical western Pacific.</title>
        <authorList>
            <person name="Wang Q."/>
        </authorList>
    </citation>
    <scope>NUCLEOTIDE SEQUENCE [LARGE SCALE GENOMIC DNA]</scope>
    <source>
        <strain evidence="3 4">KN286</strain>
    </source>
</reference>
<evidence type="ECO:0000256" key="1">
    <source>
        <dbReference type="SAM" id="MobiDB-lite"/>
    </source>
</evidence>
<feature type="domain" description="HTH marR-type" evidence="2">
    <location>
        <begin position="19"/>
        <end position="145"/>
    </location>
</feature>
<dbReference type="PANTHER" id="PTHR33164:SF43">
    <property type="entry name" value="HTH-TYPE TRANSCRIPTIONAL REPRESSOR YETL"/>
    <property type="match status" value="1"/>
</dbReference>
<dbReference type="PANTHER" id="PTHR33164">
    <property type="entry name" value="TRANSCRIPTIONAL REGULATOR, MARR FAMILY"/>
    <property type="match status" value="1"/>
</dbReference>
<proteinExistence type="predicted"/>
<dbReference type="Proteomes" id="UP000436016">
    <property type="component" value="Unassembled WGS sequence"/>
</dbReference>
<protein>
    <submittedName>
        <fullName evidence="3">MarR family transcriptional regulator</fullName>
    </submittedName>
</protein>
<sequence>MGKDADPMDEPLDLDGFLPYRLAVLAARTSRMLAAAYQARFDISIHEWRIIAHLAQASPVTVRDLAARTDLDRPAVSRAVDRLRLRGLVEKAPVSTDRRLVAIALTGEGQALYGRIVPLARAFEARLGDADAQAALMAGLDALDTELDAMEAAARAAGDRNADQSDGDGSSANQPQSGQP</sequence>
<dbReference type="AlphaFoldDB" id="A0A6B0TPI8"/>
<dbReference type="InterPro" id="IPR036390">
    <property type="entry name" value="WH_DNA-bd_sf"/>
</dbReference>
<dbReference type="EMBL" id="WUWG01000006">
    <property type="protein sequence ID" value="MXU66507.1"/>
    <property type="molecule type" value="Genomic_DNA"/>
</dbReference>
<dbReference type="InterPro" id="IPR039422">
    <property type="entry name" value="MarR/SlyA-like"/>
</dbReference>
<keyword evidence="4" id="KW-1185">Reference proteome</keyword>
<gene>
    <name evidence="3" type="ORF">GSH16_13730</name>
</gene>
<dbReference type="InterPro" id="IPR036388">
    <property type="entry name" value="WH-like_DNA-bd_sf"/>
</dbReference>
<evidence type="ECO:0000313" key="4">
    <source>
        <dbReference type="Proteomes" id="UP000436016"/>
    </source>
</evidence>
<feature type="compositionally biased region" description="Polar residues" evidence="1">
    <location>
        <begin position="167"/>
        <end position="180"/>
    </location>
</feature>
<evidence type="ECO:0000313" key="3">
    <source>
        <dbReference type="EMBL" id="MXU66507.1"/>
    </source>
</evidence>
<dbReference type="PROSITE" id="PS50995">
    <property type="entry name" value="HTH_MARR_2"/>
    <property type="match status" value="1"/>
</dbReference>
<dbReference type="SMART" id="SM00347">
    <property type="entry name" value="HTH_MARR"/>
    <property type="match status" value="1"/>
</dbReference>
<evidence type="ECO:0000259" key="2">
    <source>
        <dbReference type="PROSITE" id="PS50995"/>
    </source>
</evidence>
<feature type="region of interest" description="Disordered" evidence="1">
    <location>
        <begin position="153"/>
        <end position="180"/>
    </location>
</feature>
<dbReference type="InterPro" id="IPR011991">
    <property type="entry name" value="ArsR-like_HTH"/>
</dbReference>
<organism evidence="3 4">
    <name type="scientific">Oceanomicrobium pacificus</name>
    <dbReference type="NCBI Taxonomy" id="2692916"/>
    <lineage>
        <taxon>Bacteria</taxon>
        <taxon>Pseudomonadati</taxon>
        <taxon>Pseudomonadota</taxon>
        <taxon>Alphaproteobacteria</taxon>
        <taxon>Rhodobacterales</taxon>
        <taxon>Paracoccaceae</taxon>
        <taxon>Oceanomicrobium</taxon>
    </lineage>
</organism>
<dbReference type="CDD" id="cd00090">
    <property type="entry name" value="HTH_ARSR"/>
    <property type="match status" value="1"/>
</dbReference>
<dbReference type="Pfam" id="PF12802">
    <property type="entry name" value="MarR_2"/>
    <property type="match status" value="1"/>
</dbReference>
<dbReference type="GO" id="GO:0006950">
    <property type="term" value="P:response to stress"/>
    <property type="evidence" value="ECO:0007669"/>
    <property type="project" value="TreeGrafter"/>
</dbReference>
<dbReference type="GO" id="GO:0003700">
    <property type="term" value="F:DNA-binding transcription factor activity"/>
    <property type="evidence" value="ECO:0007669"/>
    <property type="project" value="InterPro"/>
</dbReference>
<dbReference type="PRINTS" id="PR00598">
    <property type="entry name" value="HTHMARR"/>
</dbReference>
<name>A0A6B0TPI8_9RHOB</name>
<accession>A0A6B0TPI8</accession>
<dbReference type="InterPro" id="IPR000835">
    <property type="entry name" value="HTH_MarR-typ"/>
</dbReference>
<comment type="caution">
    <text evidence="3">The sequence shown here is derived from an EMBL/GenBank/DDBJ whole genome shotgun (WGS) entry which is preliminary data.</text>
</comment>
<dbReference type="SUPFAM" id="SSF46785">
    <property type="entry name" value="Winged helix' DNA-binding domain"/>
    <property type="match status" value="1"/>
</dbReference>
<dbReference type="Gene3D" id="1.10.10.10">
    <property type="entry name" value="Winged helix-like DNA-binding domain superfamily/Winged helix DNA-binding domain"/>
    <property type="match status" value="1"/>
</dbReference>